<evidence type="ECO:0000313" key="2">
    <source>
        <dbReference type="EMBL" id="QHU20464.1"/>
    </source>
</evidence>
<evidence type="ECO:0000256" key="1">
    <source>
        <dbReference type="SAM" id="MobiDB-lite"/>
    </source>
</evidence>
<protein>
    <submittedName>
        <fullName evidence="2">Uncharacterized protein</fullName>
    </submittedName>
</protein>
<proteinExistence type="predicted"/>
<feature type="compositionally biased region" description="Pro residues" evidence="1">
    <location>
        <begin position="94"/>
        <end position="109"/>
    </location>
</feature>
<dbReference type="EMBL" id="MN740968">
    <property type="protein sequence ID" value="QHU20464.1"/>
    <property type="molecule type" value="Genomic_DNA"/>
</dbReference>
<sequence length="206" mass="23448">MELHSPNESNNPLDLHDWAVNAYDEEEYGMAKNLIKKAIKKYEAMNEKDMPDNELRNLLTNAKIAEKMIAQKIFDAAGNSVRKAFAISRQSQPQPQPQPLPKPPIVEPPIVQPPIVQPPIPISRLPSSNLPGEHNIIYQLNKSKNAINKITHSNSITKNKILPILTNVSNSIDEAEKFILRKKGGKRARSIRRHKRNARRTHRKQK</sequence>
<accession>A0A6C0KVF2</accession>
<feature type="region of interest" description="Disordered" evidence="1">
    <location>
        <begin position="88"/>
        <end position="109"/>
    </location>
</feature>
<name>A0A6C0KVF2_9ZZZZ</name>
<dbReference type="AlphaFoldDB" id="A0A6C0KVF2"/>
<reference evidence="2" key="1">
    <citation type="journal article" date="2020" name="Nature">
        <title>Giant virus diversity and host interactions through global metagenomics.</title>
        <authorList>
            <person name="Schulz F."/>
            <person name="Roux S."/>
            <person name="Paez-Espino D."/>
            <person name="Jungbluth S."/>
            <person name="Walsh D.A."/>
            <person name="Denef V.J."/>
            <person name="McMahon K.D."/>
            <person name="Konstantinidis K.T."/>
            <person name="Eloe-Fadrosh E.A."/>
            <person name="Kyrpides N.C."/>
            <person name="Woyke T."/>
        </authorList>
    </citation>
    <scope>NUCLEOTIDE SEQUENCE</scope>
    <source>
        <strain evidence="2">GVMAG-S-3300013093-109</strain>
    </source>
</reference>
<feature type="region of interest" description="Disordered" evidence="1">
    <location>
        <begin position="183"/>
        <end position="206"/>
    </location>
</feature>
<organism evidence="2">
    <name type="scientific">viral metagenome</name>
    <dbReference type="NCBI Taxonomy" id="1070528"/>
    <lineage>
        <taxon>unclassified sequences</taxon>
        <taxon>metagenomes</taxon>
        <taxon>organismal metagenomes</taxon>
    </lineage>
</organism>